<organism evidence="1 2">
    <name type="scientific">Solanum bulbocastanum</name>
    <name type="common">Wild potato</name>
    <dbReference type="NCBI Taxonomy" id="147425"/>
    <lineage>
        <taxon>Eukaryota</taxon>
        <taxon>Viridiplantae</taxon>
        <taxon>Streptophyta</taxon>
        <taxon>Embryophyta</taxon>
        <taxon>Tracheophyta</taxon>
        <taxon>Spermatophyta</taxon>
        <taxon>Magnoliopsida</taxon>
        <taxon>eudicotyledons</taxon>
        <taxon>Gunneridae</taxon>
        <taxon>Pentapetalae</taxon>
        <taxon>asterids</taxon>
        <taxon>lamiids</taxon>
        <taxon>Solanales</taxon>
        <taxon>Solanaceae</taxon>
        <taxon>Solanoideae</taxon>
        <taxon>Solaneae</taxon>
        <taxon>Solanum</taxon>
    </lineage>
</organism>
<accession>A0AAN8T830</accession>
<dbReference type="Proteomes" id="UP001371456">
    <property type="component" value="Unassembled WGS sequence"/>
</dbReference>
<evidence type="ECO:0000313" key="1">
    <source>
        <dbReference type="EMBL" id="KAK6780382.1"/>
    </source>
</evidence>
<dbReference type="AlphaFoldDB" id="A0AAN8T830"/>
<keyword evidence="2" id="KW-1185">Reference proteome</keyword>
<gene>
    <name evidence="1" type="ORF">RDI58_022566</name>
</gene>
<reference evidence="1 2" key="1">
    <citation type="submission" date="2024-02" db="EMBL/GenBank/DDBJ databases">
        <title>de novo genome assembly of Solanum bulbocastanum strain 11H21.</title>
        <authorList>
            <person name="Hosaka A.J."/>
        </authorList>
    </citation>
    <scope>NUCLEOTIDE SEQUENCE [LARGE SCALE GENOMIC DNA]</scope>
    <source>
        <tissue evidence="1">Young leaves</tissue>
    </source>
</reference>
<proteinExistence type="predicted"/>
<dbReference type="EMBL" id="JBANQN010000009">
    <property type="protein sequence ID" value="KAK6780382.1"/>
    <property type="molecule type" value="Genomic_DNA"/>
</dbReference>
<comment type="caution">
    <text evidence="1">The sequence shown here is derived from an EMBL/GenBank/DDBJ whole genome shotgun (WGS) entry which is preliminary data.</text>
</comment>
<evidence type="ECO:0000313" key="2">
    <source>
        <dbReference type="Proteomes" id="UP001371456"/>
    </source>
</evidence>
<name>A0AAN8T830_SOLBU</name>
<sequence length="73" mass="8084">MFCLVKENPSNTLGKGRKAVESADCRYYNSNSDGHSLQIPLFHLQQAQGCACYSTILQNRTIFSSPSSILKNT</sequence>
<protein>
    <submittedName>
        <fullName evidence="1">Uncharacterized protein</fullName>
    </submittedName>
</protein>